<proteinExistence type="inferred from homology"/>
<dbReference type="PANTHER" id="PTHR13748:SF62">
    <property type="entry name" value="COBW DOMAIN-CONTAINING PROTEIN"/>
    <property type="match status" value="1"/>
</dbReference>
<evidence type="ECO:0000256" key="5">
    <source>
        <dbReference type="ARBA" id="ARBA00045658"/>
    </source>
</evidence>
<dbReference type="Gene3D" id="3.30.1220.10">
    <property type="entry name" value="CobW-like, C-terminal domain"/>
    <property type="match status" value="1"/>
</dbReference>
<dbReference type="PANTHER" id="PTHR13748">
    <property type="entry name" value="COBW-RELATED"/>
    <property type="match status" value="1"/>
</dbReference>
<sequence length="337" mass="35906">MQVPADFFVLSGFLGSGKTTLLSDLLSDADDGRVAVIVNDVGQVNIDGALIAVQSGVPMATLNNGCVCCTLTNDLPYTIEALISERSRNGGAPFTKVILECSGLSEPGGVLRSLSPLAALGMRVRVITTYASDQIVGSDDFALAAAQLCAAHTIVLTRMDLASAKQVSEALTFVQEMGPMATQIVERDRRERARISFATDNTGVPAPGRPERLLDLKGAGHPRVSVFAIQWDAKLEWTTLAAWLENLAGYLDTRLLRVKGLVLLDGCDESILIQGVGQHFDTPRRIPGHESVSSLVVISRDTILAEIEGMAPHLPGARYSMLRSPGAGGSFRLARPV</sequence>
<evidence type="ECO:0000256" key="2">
    <source>
        <dbReference type="ARBA" id="ARBA00022801"/>
    </source>
</evidence>
<keyword evidence="3" id="KW-0143">Chaperone</keyword>
<comment type="caution">
    <text evidence="9">The sequence shown here is derived from an EMBL/GenBank/DDBJ whole genome shotgun (WGS) entry which is preliminary data.</text>
</comment>
<evidence type="ECO:0000259" key="7">
    <source>
        <dbReference type="Pfam" id="PF02492"/>
    </source>
</evidence>
<evidence type="ECO:0000256" key="6">
    <source>
        <dbReference type="ARBA" id="ARBA00049117"/>
    </source>
</evidence>
<dbReference type="InterPro" id="IPR051316">
    <property type="entry name" value="Zinc-reg_GTPase_activator"/>
</dbReference>
<dbReference type="Gene3D" id="3.40.50.300">
    <property type="entry name" value="P-loop containing nucleotide triphosphate hydrolases"/>
    <property type="match status" value="1"/>
</dbReference>
<dbReference type="AlphaFoldDB" id="A0A367PDI6"/>
<dbReference type="Pfam" id="PF02492">
    <property type="entry name" value="cobW"/>
    <property type="match status" value="1"/>
</dbReference>
<dbReference type="RefSeq" id="WP_114134341.1">
    <property type="nucleotide sequence ID" value="NZ_CP068436.1"/>
</dbReference>
<dbReference type="InterPro" id="IPR003495">
    <property type="entry name" value="CobW/HypB/UreG_nucleotide-bd"/>
</dbReference>
<name>A0A367PDI6_CUPNE</name>
<feature type="domain" description="CobW C-terminal" evidence="8">
    <location>
        <begin position="225"/>
        <end position="302"/>
    </location>
</feature>
<dbReference type="GO" id="GO:0005737">
    <property type="term" value="C:cytoplasm"/>
    <property type="evidence" value="ECO:0007669"/>
    <property type="project" value="TreeGrafter"/>
</dbReference>
<dbReference type="Pfam" id="PF07683">
    <property type="entry name" value="CobW_C"/>
    <property type="match status" value="1"/>
</dbReference>
<reference evidence="9 10" key="1">
    <citation type="submission" date="2018-04" db="EMBL/GenBank/DDBJ databases">
        <title>Cupriavidus necator CR12 genome sequencing and assembly.</title>
        <authorList>
            <person name="Ben Fekih I."/>
            <person name="Mazhar H.S."/>
            <person name="Bello S.K."/>
            <person name="Rensing C."/>
        </authorList>
    </citation>
    <scope>NUCLEOTIDE SEQUENCE [LARGE SCALE GENOMIC DNA]</scope>
    <source>
        <strain evidence="9 10">CR12</strain>
    </source>
</reference>
<evidence type="ECO:0000256" key="4">
    <source>
        <dbReference type="ARBA" id="ARBA00034320"/>
    </source>
</evidence>
<evidence type="ECO:0000313" key="9">
    <source>
        <dbReference type="EMBL" id="RCJ05624.1"/>
    </source>
</evidence>
<evidence type="ECO:0008006" key="11">
    <source>
        <dbReference type="Google" id="ProtNLM"/>
    </source>
</evidence>
<dbReference type="SUPFAM" id="SSF52540">
    <property type="entry name" value="P-loop containing nucleoside triphosphate hydrolases"/>
    <property type="match status" value="1"/>
</dbReference>
<evidence type="ECO:0000256" key="3">
    <source>
        <dbReference type="ARBA" id="ARBA00023186"/>
    </source>
</evidence>
<dbReference type="SUPFAM" id="SSF90002">
    <property type="entry name" value="Hypothetical protein YjiA, C-terminal domain"/>
    <property type="match status" value="1"/>
</dbReference>
<evidence type="ECO:0000259" key="8">
    <source>
        <dbReference type="Pfam" id="PF07683"/>
    </source>
</evidence>
<comment type="function">
    <text evidence="5">Zinc chaperone that directly transfers zinc cofactor to target proteins, thereby activating them. Zinc is transferred from the CXCC motif in the GTPase domain to the zinc binding site in target proteins in a process requiring GTP hydrolysis.</text>
</comment>
<dbReference type="InterPro" id="IPR027417">
    <property type="entry name" value="P-loop_NTPase"/>
</dbReference>
<dbReference type="EMBL" id="QDHA01000068">
    <property type="protein sequence ID" value="RCJ05624.1"/>
    <property type="molecule type" value="Genomic_DNA"/>
</dbReference>
<organism evidence="9 10">
    <name type="scientific">Cupriavidus necator</name>
    <name type="common">Alcaligenes eutrophus</name>
    <name type="synonym">Ralstonia eutropha</name>
    <dbReference type="NCBI Taxonomy" id="106590"/>
    <lineage>
        <taxon>Bacteria</taxon>
        <taxon>Pseudomonadati</taxon>
        <taxon>Pseudomonadota</taxon>
        <taxon>Betaproteobacteria</taxon>
        <taxon>Burkholderiales</taxon>
        <taxon>Burkholderiaceae</taxon>
        <taxon>Cupriavidus</taxon>
    </lineage>
</organism>
<dbReference type="GO" id="GO:0000166">
    <property type="term" value="F:nucleotide binding"/>
    <property type="evidence" value="ECO:0007669"/>
    <property type="project" value="UniProtKB-KW"/>
</dbReference>
<comment type="similarity">
    <text evidence="4">Belongs to the SIMIBI class G3E GTPase family. ZNG1 subfamily.</text>
</comment>
<dbReference type="Proteomes" id="UP000253501">
    <property type="component" value="Unassembled WGS sequence"/>
</dbReference>
<evidence type="ECO:0000256" key="1">
    <source>
        <dbReference type="ARBA" id="ARBA00022741"/>
    </source>
</evidence>
<feature type="domain" description="CobW/HypB/UreG nucleotide-binding" evidence="7">
    <location>
        <begin position="8"/>
        <end position="179"/>
    </location>
</feature>
<keyword evidence="2" id="KW-0378">Hydrolase</keyword>
<gene>
    <name evidence="9" type="ORF">DDK22_25530</name>
</gene>
<protein>
    <recommendedName>
        <fullName evidence="11">GTP-binding protein</fullName>
    </recommendedName>
</protein>
<evidence type="ECO:0000313" key="10">
    <source>
        <dbReference type="Proteomes" id="UP000253501"/>
    </source>
</evidence>
<accession>A0A367PDI6</accession>
<dbReference type="InterPro" id="IPR011629">
    <property type="entry name" value="CobW-like_C"/>
</dbReference>
<keyword evidence="1" id="KW-0547">Nucleotide-binding</keyword>
<dbReference type="GO" id="GO:0016787">
    <property type="term" value="F:hydrolase activity"/>
    <property type="evidence" value="ECO:0007669"/>
    <property type="project" value="UniProtKB-KW"/>
</dbReference>
<dbReference type="InterPro" id="IPR036627">
    <property type="entry name" value="CobW-likC_sf"/>
</dbReference>
<comment type="catalytic activity">
    <reaction evidence="6">
        <text>GTP + H2O = GDP + phosphate + H(+)</text>
        <dbReference type="Rhea" id="RHEA:19669"/>
        <dbReference type="ChEBI" id="CHEBI:15377"/>
        <dbReference type="ChEBI" id="CHEBI:15378"/>
        <dbReference type="ChEBI" id="CHEBI:37565"/>
        <dbReference type="ChEBI" id="CHEBI:43474"/>
        <dbReference type="ChEBI" id="CHEBI:58189"/>
    </reaction>
    <physiologicalReaction direction="left-to-right" evidence="6">
        <dbReference type="Rhea" id="RHEA:19670"/>
    </physiologicalReaction>
</comment>